<dbReference type="AlphaFoldDB" id="A0A645JPP7"/>
<comment type="caution">
    <text evidence="2">The sequence shown here is derived from an EMBL/GenBank/DDBJ whole genome shotgun (WGS) entry which is preliminary data.</text>
</comment>
<dbReference type="SUPFAM" id="SSF52540">
    <property type="entry name" value="P-loop containing nucleoside triphosphate hydrolases"/>
    <property type="match status" value="1"/>
</dbReference>
<dbReference type="PANTHER" id="PTHR42855:SF1">
    <property type="entry name" value="ABC TRANSPORTER DOMAIN-CONTAINING PROTEIN"/>
    <property type="match status" value="1"/>
</dbReference>
<dbReference type="PANTHER" id="PTHR42855">
    <property type="entry name" value="ABC TRANSPORTER ATP-BINDING SUBUNIT"/>
    <property type="match status" value="1"/>
</dbReference>
<feature type="domain" description="ATPase AAA-type core" evidence="1">
    <location>
        <begin position="1"/>
        <end position="58"/>
    </location>
</feature>
<dbReference type="InterPro" id="IPR051309">
    <property type="entry name" value="ABCF_ATPase"/>
</dbReference>
<accession>A0A645JPP7</accession>
<sequence>MGQQRRFELALALSGRPDLLILDEPTNHLSLALVDQLTQALLRTEAAVVLSTHDRQLLRDLEDWSRLDLGV</sequence>
<evidence type="ECO:0000259" key="1">
    <source>
        <dbReference type="Pfam" id="PF13304"/>
    </source>
</evidence>
<evidence type="ECO:0000313" key="2">
    <source>
        <dbReference type="EMBL" id="MPN65020.1"/>
    </source>
</evidence>
<proteinExistence type="predicted"/>
<dbReference type="GO" id="GO:0016887">
    <property type="term" value="F:ATP hydrolysis activity"/>
    <property type="evidence" value="ECO:0007669"/>
    <property type="project" value="InterPro"/>
</dbReference>
<protein>
    <submittedName>
        <fullName evidence="2">Putative ABC transporter ATP-binding protein YheS</fullName>
    </submittedName>
</protein>
<name>A0A645JPP7_9ZZZZ</name>
<reference evidence="2" key="1">
    <citation type="submission" date="2019-08" db="EMBL/GenBank/DDBJ databases">
        <authorList>
            <person name="Kucharzyk K."/>
            <person name="Murdoch R.W."/>
            <person name="Higgins S."/>
            <person name="Loffler F."/>
        </authorList>
    </citation>
    <scope>NUCLEOTIDE SEQUENCE</scope>
</reference>
<keyword evidence="2" id="KW-0547">Nucleotide-binding</keyword>
<dbReference type="Gene3D" id="3.40.50.300">
    <property type="entry name" value="P-loop containing nucleotide triphosphate hydrolases"/>
    <property type="match status" value="1"/>
</dbReference>
<keyword evidence="2" id="KW-0067">ATP-binding</keyword>
<dbReference type="GO" id="GO:0005524">
    <property type="term" value="F:ATP binding"/>
    <property type="evidence" value="ECO:0007669"/>
    <property type="project" value="UniProtKB-KW"/>
</dbReference>
<dbReference type="InterPro" id="IPR003959">
    <property type="entry name" value="ATPase_AAA_core"/>
</dbReference>
<organism evidence="2">
    <name type="scientific">bioreactor metagenome</name>
    <dbReference type="NCBI Taxonomy" id="1076179"/>
    <lineage>
        <taxon>unclassified sequences</taxon>
        <taxon>metagenomes</taxon>
        <taxon>ecological metagenomes</taxon>
    </lineage>
</organism>
<dbReference type="Pfam" id="PF13304">
    <property type="entry name" value="AAA_21"/>
    <property type="match status" value="1"/>
</dbReference>
<dbReference type="InterPro" id="IPR027417">
    <property type="entry name" value="P-loop_NTPase"/>
</dbReference>
<gene>
    <name evidence="2" type="primary">yheS_44</name>
    <name evidence="2" type="ORF">SDC9_212799</name>
</gene>
<dbReference type="EMBL" id="VSSQ01146753">
    <property type="protein sequence ID" value="MPN65020.1"/>
    <property type="molecule type" value="Genomic_DNA"/>
</dbReference>